<dbReference type="RefSeq" id="WP_089283859.1">
    <property type="nucleotide sequence ID" value="NZ_FZOJ01000017.1"/>
</dbReference>
<dbReference type="OrthoDB" id="1879214at2"/>
<organism evidence="1 2">
    <name type="scientific">Anaerovirgula multivorans</name>
    <dbReference type="NCBI Taxonomy" id="312168"/>
    <lineage>
        <taxon>Bacteria</taxon>
        <taxon>Bacillati</taxon>
        <taxon>Bacillota</taxon>
        <taxon>Clostridia</taxon>
        <taxon>Peptostreptococcales</taxon>
        <taxon>Natronincolaceae</taxon>
        <taxon>Anaerovirgula</taxon>
    </lineage>
</organism>
<sequence length="207" mass="23203">MEVVSPKLHNIRNSDKSKLRKYIKVEDDGLTINTEAGGAKRTEKAVPIEITHHEYENAPMVYMQRKGIISKRTKEDENTEEIQIDSPDQVTTADVGGIDLLTGLEFVPIQETVEKYDGDIKEFIEILSALNKHYSDISVSYIVDNLPEGLKGKKFSKLDDGLTPRRYVLAKISVSGKGIINVIEIERQGKSLSTLALTTPKNYLSIR</sequence>
<keyword evidence="2" id="KW-1185">Reference proteome</keyword>
<accession>A0A239GIH6</accession>
<reference evidence="1 2" key="1">
    <citation type="submission" date="2017-06" db="EMBL/GenBank/DDBJ databases">
        <authorList>
            <person name="Kim H.J."/>
            <person name="Triplett B.A."/>
        </authorList>
    </citation>
    <scope>NUCLEOTIDE SEQUENCE [LARGE SCALE GENOMIC DNA]</scope>
    <source>
        <strain evidence="1 2">SCA</strain>
    </source>
</reference>
<gene>
    <name evidence="1" type="ORF">SAMN05446037_101731</name>
</gene>
<proteinExistence type="predicted"/>
<evidence type="ECO:0000313" key="2">
    <source>
        <dbReference type="Proteomes" id="UP000198304"/>
    </source>
</evidence>
<name>A0A239GIH6_9FIRM</name>
<evidence type="ECO:0000313" key="1">
    <source>
        <dbReference type="EMBL" id="SNS68949.1"/>
    </source>
</evidence>
<protein>
    <submittedName>
        <fullName evidence="1">Uncharacterized protein</fullName>
    </submittedName>
</protein>
<dbReference type="Proteomes" id="UP000198304">
    <property type="component" value="Unassembled WGS sequence"/>
</dbReference>
<dbReference type="EMBL" id="FZOJ01000017">
    <property type="protein sequence ID" value="SNS68949.1"/>
    <property type="molecule type" value="Genomic_DNA"/>
</dbReference>
<dbReference type="AlphaFoldDB" id="A0A239GIH6"/>